<accession>A0A1L6JDI5</accession>
<organism evidence="1 3">
    <name type="scientific">Sphingomonas koreensis</name>
    <dbReference type="NCBI Taxonomy" id="93064"/>
    <lineage>
        <taxon>Bacteria</taxon>
        <taxon>Pseudomonadati</taxon>
        <taxon>Pseudomonadota</taxon>
        <taxon>Alphaproteobacteria</taxon>
        <taxon>Sphingomonadales</taxon>
        <taxon>Sphingomonadaceae</taxon>
        <taxon>Sphingomonas</taxon>
    </lineage>
</organism>
<evidence type="ECO:0000313" key="2">
    <source>
        <dbReference type="EMBL" id="RSU97849.1"/>
    </source>
</evidence>
<dbReference type="OrthoDB" id="9773233at2"/>
<evidence type="ECO:0000313" key="1">
    <source>
        <dbReference type="EMBL" id="APR53948.1"/>
    </source>
</evidence>
<dbReference type="AlphaFoldDB" id="A0A1L6JDI5"/>
<dbReference type="RefSeq" id="WP_075152460.1">
    <property type="nucleotide sequence ID" value="NZ_CP018820.1"/>
</dbReference>
<dbReference type="KEGG" id="skr:BRX40_17410"/>
<dbReference type="EMBL" id="QQWO01000031">
    <property type="protein sequence ID" value="RSU97849.1"/>
    <property type="molecule type" value="Genomic_DNA"/>
</dbReference>
<proteinExistence type="predicted"/>
<evidence type="ECO:0000313" key="4">
    <source>
        <dbReference type="Proteomes" id="UP000286681"/>
    </source>
</evidence>
<reference evidence="3" key="2">
    <citation type="submission" date="2016-12" db="EMBL/GenBank/DDBJ databases">
        <title>Whole genome sequencing of Sphingomonas sp. ABOJV.</title>
        <authorList>
            <person name="Conlan S."/>
            <person name="Thomas P.J."/>
            <person name="Mullikin J."/>
            <person name="Palmore T.N."/>
            <person name="Frank K.M."/>
            <person name="Segre J.A."/>
        </authorList>
    </citation>
    <scope>NUCLEOTIDE SEQUENCE [LARGE SCALE GENOMIC DNA]</scope>
    <source>
        <strain evidence="3">ABOJV</strain>
    </source>
</reference>
<dbReference type="STRING" id="93064.BRX40_17410"/>
<evidence type="ECO:0000313" key="3">
    <source>
        <dbReference type="Proteomes" id="UP000185161"/>
    </source>
</evidence>
<keyword evidence="3" id="KW-1185">Reference proteome</keyword>
<sequence>MTSPADIISSIYYVSPYATLPPGRGTAGLTVNVKQSSVPTTPPNLVLVIRLRLANDPMVIGVSATSGAGTSPIYALYQPSFPLSATTSYLVDLIWVPQGTSPDGIDWSEAVATAPVTAALVTVTSASFDGQNVTALLDYGQSSFQIGAQLLVYGYSGGVWAFAGSANVEGSTATVGVSGYPAPYRIYATALIPAVNPGGAGSFAAPFSQGPFSPPQTVPQAASSLIQADYDGAAVSLVWGLDGVQGAPIPQGSRVAVQVSGAEIAGFDGGPTSAGFGVATDAASGVTAVVQTQALAIGAAPLSIPLITSAPTVSNVAINGAAVEASVTTSAAASEGWLLRGDDVVAGPVAAASGKLTFTYAASGAVGLTVVARGKSSDGKTTGPRSAPATLLATAPAPVAVTIQTDPSNSANWQVACHWAPLPDSPSSVASYTVSVMQSGSATPLATATTSGVAAVLSFAKTAITAGATQTLSLLATGVSGGTSPAAAQPLAFVTPTLATVTASADQLAVAWTAPTGLPAGPDAAYAIRVINGAGAGANQTLLVGAPTGGTAAAVPLAGLSVPAGGSAVAMVDLLLGPVRVIADRSMAAGQQATAILAAPRIAAAATNPATGLATLNWADAGTGISYALQFSDGTSQSSSTTSYTLTSAAGVDAGLRYQVASTQTANGVIVTGPYSAAVAVPTAADTLAAARYDGIAVTASWEAHGSADAHILSIYDNATTATAAASVTVNGTAGSLAFAADPAKTYSVYVQPVTAEGVGLSANAIPLFAPAFFLSQQPAASATPYAYPATAQANLGSDAANPPAEAITLYLPQLGLTTDALGPNPIVSGPFTVAASGDADLPYKLTIAADTAVWSFDTTSVRPALQTDYVQLLTSLEAPGTGLAGASPYGIYLVQNAIGRMMPQTFDEQLYYNYGLSLSTSAGSAYVDLRPGMVLRVVLSDYVSINEQSLPTWLNGYAGATVFDFEVGSYHTNGAWRVGFDGFLNQLASHNALQVPAPFKSTTGMGQSGVAAAADLYYPQFQQPYFRAFVPATLLSPSSTTNANQTNLNFAIVAAASFTAINGATPNPQQYATAYFRGRSTLEAMIRVRVDGGERLVPVGTSLGNLLEQLQRRPNAAGRSGGLRLLRASGPGQTATSAAGSLAAQLEVMLDWQGGVVYTAGSGLDGYSLPLLAGDQILTAGF</sequence>
<dbReference type="Proteomes" id="UP000286681">
    <property type="component" value="Unassembled WGS sequence"/>
</dbReference>
<reference evidence="1" key="1">
    <citation type="submission" date="2016-12" db="EMBL/GenBank/DDBJ databases">
        <title>Whole genome sequencing of Sphingomonas koreensis.</title>
        <authorList>
            <person name="Conlan S."/>
            <person name="Thomas P.J."/>
            <person name="Mullikin J."/>
            <person name="Palmore T.N."/>
            <person name="Frank K.M."/>
            <person name="Segre J.A."/>
        </authorList>
    </citation>
    <scope>NUCLEOTIDE SEQUENCE</scope>
    <source>
        <strain evidence="1">ABOJV</strain>
    </source>
</reference>
<name>A0A1L6JDI5_9SPHN</name>
<dbReference type="Proteomes" id="UP000185161">
    <property type="component" value="Chromosome"/>
</dbReference>
<reference evidence="2 4" key="3">
    <citation type="submission" date="2018-07" db="EMBL/GenBank/DDBJ databases">
        <title>Genomic and Epidemiologic Investigation of an Indolent Hospital Outbreak.</title>
        <authorList>
            <person name="Johnson R.C."/>
            <person name="Deming C."/>
            <person name="Conlan S."/>
            <person name="Zellmer C.J."/>
            <person name="Michelin A.V."/>
            <person name="Lee-Lin S."/>
            <person name="Thomas P.J."/>
            <person name="Park M."/>
            <person name="Weingarten R.A."/>
            <person name="Less J."/>
            <person name="Dekker J.P."/>
            <person name="Frank K.M."/>
            <person name="Musser K.A."/>
            <person name="Mcquiston J.R."/>
            <person name="Henderson D.K."/>
            <person name="Lau A.F."/>
            <person name="Palmore T.N."/>
            <person name="Segre J.A."/>
        </authorList>
    </citation>
    <scope>NUCLEOTIDE SEQUENCE [LARGE SCALE GENOMIC DNA]</scope>
    <source>
        <strain evidence="2 4">SK-NIH.Env10_0317</strain>
    </source>
</reference>
<gene>
    <name evidence="1" type="ORF">BRX40_17410</name>
    <name evidence="2" type="ORF">CA257_22315</name>
</gene>
<dbReference type="EMBL" id="CP018820">
    <property type="protein sequence ID" value="APR53948.1"/>
    <property type="molecule type" value="Genomic_DNA"/>
</dbReference>
<protein>
    <submittedName>
        <fullName evidence="1">Uncharacterized protein</fullName>
    </submittedName>
</protein>
<dbReference type="GeneID" id="44134336"/>